<evidence type="ECO:0000313" key="5">
    <source>
        <dbReference type="Proteomes" id="UP001278571"/>
    </source>
</evidence>
<evidence type="ECO:0000256" key="1">
    <source>
        <dbReference type="SAM" id="MobiDB-lite"/>
    </source>
</evidence>
<feature type="signal peptide" evidence="2">
    <location>
        <begin position="1"/>
        <end position="22"/>
    </location>
</feature>
<dbReference type="InterPro" id="IPR046542">
    <property type="entry name" value="DUF6801"/>
</dbReference>
<reference evidence="4 5" key="1">
    <citation type="submission" date="2023-10" db="EMBL/GenBank/DDBJ databases">
        <authorList>
            <person name="Wang X.X."/>
        </authorList>
    </citation>
    <scope>NUCLEOTIDE SEQUENCE [LARGE SCALE GENOMIC DNA]</scope>
    <source>
        <strain evidence="4 5">NBRC 12816</strain>
    </source>
</reference>
<dbReference type="Proteomes" id="UP001278571">
    <property type="component" value="Unassembled WGS sequence"/>
</dbReference>
<dbReference type="EMBL" id="JAWJZF010000511">
    <property type="protein sequence ID" value="MDX2296838.1"/>
    <property type="molecule type" value="Genomic_DNA"/>
</dbReference>
<dbReference type="RefSeq" id="WP_319013000.1">
    <property type="nucleotide sequence ID" value="NZ_JAWJZF010000511.1"/>
</dbReference>
<gene>
    <name evidence="4" type="ORF">R2363_32280</name>
</gene>
<keyword evidence="2" id="KW-0732">Signal</keyword>
<proteinExistence type="predicted"/>
<sequence length="540" mass="55139">MRGATIAAFVALAPLLPAAAVAVGTLKVDAALPYVCTLPSGARPATVRVTAAFPERAAVGEEIRPTDVTTTVELPPEAVADLTALGAATVRAETRLTVGVAQHERRAEVVWSGTAEPVAVPSEGPLTLATSGEVPTLTTDSAGELALAAGGLALDLAPSTADGAATTPTSLSVVCVPGPDAEGRTELARVPVGTGEPGTPPATPAPPTSPVPSTPAAPSAPSPSSGLPLPPRPSDRTPPAGTGTPDGTVPLPGPKTPDAGPRTGRGLTPADEPSPGTQELRPPVPPCVTEKPTPLSLSAYITGYANVRKLNGASLVPETCVLLEQGLPQFEVRPDGSMHVVTPAEGNLYHHGREETPPFEATFLTFGFAPTKATLVLEQSGPLTVVSDVLLIFPTNILTTHVRVPLTLRVLDVEVNGTRLDVGPSCRTERPLSSPEPEPAKYPGDHLVLVGKGSQTLPDPPVGYILTGGGPLTGEVTIPAFTGCGTGGEDLDRLLTAAISGPGNHIKQMQGSTCSVGVESPPMEFCTQDLQPRQVPKPER</sequence>
<protein>
    <submittedName>
        <fullName evidence="4">DUF6801 domain-containing protein</fullName>
    </submittedName>
</protein>
<organism evidence="4 5">
    <name type="scientific">Streptomyces roseolus</name>
    <dbReference type="NCBI Taxonomy" id="67358"/>
    <lineage>
        <taxon>Bacteria</taxon>
        <taxon>Bacillati</taxon>
        <taxon>Actinomycetota</taxon>
        <taxon>Actinomycetes</taxon>
        <taxon>Kitasatosporales</taxon>
        <taxon>Streptomycetaceae</taxon>
        <taxon>Streptomyces</taxon>
    </lineage>
</organism>
<feature type="region of interest" description="Disordered" evidence="1">
    <location>
        <begin position="190"/>
        <end position="291"/>
    </location>
</feature>
<feature type="chain" id="PRO_5045686250" evidence="2">
    <location>
        <begin position="23"/>
        <end position="540"/>
    </location>
</feature>
<feature type="compositionally biased region" description="Pro residues" evidence="1">
    <location>
        <begin position="198"/>
        <end position="221"/>
    </location>
</feature>
<dbReference type="Pfam" id="PF20611">
    <property type="entry name" value="DUF6801"/>
    <property type="match status" value="1"/>
</dbReference>
<evidence type="ECO:0000313" key="4">
    <source>
        <dbReference type="EMBL" id="MDX2296838.1"/>
    </source>
</evidence>
<feature type="domain" description="DUF6801" evidence="3">
    <location>
        <begin position="34"/>
        <end position="180"/>
    </location>
</feature>
<keyword evidence="5" id="KW-1185">Reference proteome</keyword>
<feature type="region of interest" description="Disordered" evidence="1">
    <location>
        <begin position="424"/>
        <end position="443"/>
    </location>
</feature>
<comment type="caution">
    <text evidence="4">The sequence shown here is derived from an EMBL/GenBank/DDBJ whole genome shotgun (WGS) entry which is preliminary data.</text>
</comment>
<name>A0ABU4KGC3_9ACTN</name>
<feature type="compositionally biased region" description="Low complexity" evidence="1">
    <location>
        <begin position="237"/>
        <end position="250"/>
    </location>
</feature>
<accession>A0ABU4KGC3</accession>
<evidence type="ECO:0000256" key="2">
    <source>
        <dbReference type="SAM" id="SignalP"/>
    </source>
</evidence>
<evidence type="ECO:0000259" key="3">
    <source>
        <dbReference type="Pfam" id="PF20611"/>
    </source>
</evidence>